<feature type="domain" description="Heterokaryon incompatibility" evidence="1">
    <location>
        <begin position="53"/>
        <end position="202"/>
    </location>
</feature>
<organism evidence="2 3">
    <name type="scientific">Hypocrea atroviridis (strain ATCC 20476 / IMI 206040)</name>
    <name type="common">Trichoderma atroviride</name>
    <dbReference type="NCBI Taxonomy" id="452589"/>
    <lineage>
        <taxon>Eukaryota</taxon>
        <taxon>Fungi</taxon>
        <taxon>Dikarya</taxon>
        <taxon>Ascomycota</taxon>
        <taxon>Pezizomycotina</taxon>
        <taxon>Sordariomycetes</taxon>
        <taxon>Hypocreomycetidae</taxon>
        <taxon>Hypocreales</taxon>
        <taxon>Hypocreaceae</taxon>
        <taxon>Trichoderma</taxon>
    </lineage>
</organism>
<keyword evidence="3" id="KW-1185">Reference proteome</keyword>
<dbReference type="PANTHER" id="PTHR33112:SF16">
    <property type="entry name" value="HETEROKARYON INCOMPATIBILITY DOMAIN-CONTAINING PROTEIN"/>
    <property type="match status" value="1"/>
</dbReference>
<gene>
    <name evidence="2" type="ORF">TRIATDRAFT_178950</name>
</gene>
<dbReference type="Proteomes" id="UP000005426">
    <property type="component" value="Unassembled WGS sequence"/>
</dbReference>
<dbReference type="Pfam" id="PF06985">
    <property type="entry name" value="HET"/>
    <property type="match status" value="1"/>
</dbReference>
<dbReference type="OrthoDB" id="5125733at2759"/>
<dbReference type="OMA" id="NACIRCE"/>
<evidence type="ECO:0000313" key="3">
    <source>
        <dbReference type="Proteomes" id="UP000005426"/>
    </source>
</evidence>
<feature type="non-terminal residue" evidence="2">
    <location>
        <position position="228"/>
    </location>
</feature>
<dbReference type="EMBL" id="ABDG02000012">
    <property type="protein sequence ID" value="EHK50928.1"/>
    <property type="molecule type" value="Genomic_DNA"/>
</dbReference>
<accession>G9NEN2</accession>
<dbReference type="KEGG" id="tatv:25777055"/>
<evidence type="ECO:0000259" key="1">
    <source>
        <dbReference type="Pfam" id="PF06985"/>
    </source>
</evidence>
<evidence type="ECO:0000313" key="2">
    <source>
        <dbReference type="EMBL" id="EHK50928.1"/>
    </source>
</evidence>
<proteinExistence type="predicted"/>
<reference evidence="2 3" key="1">
    <citation type="journal article" date="2011" name="Genome Biol.">
        <title>Comparative genome sequence analysis underscores mycoparasitism as the ancestral life style of Trichoderma.</title>
        <authorList>
            <person name="Kubicek C.P."/>
            <person name="Herrera-Estrella A."/>
            <person name="Seidl-Seiboth V."/>
            <person name="Martinez D.A."/>
            <person name="Druzhinina I.S."/>
            <person name="Thon M."/>
            <person name="Zeilinger S."/>
            <person name="Casas-Flores S."/>
            <person name="Horwitz B.A."/>
            <person name="Mukherjee P.K."/>
            <person name="Mukherjee M."/>
            <person name="Kredics L."/>
            <person name="Alcaraz L.D."/>
            <person name="Aerts A."/>
            <person name="Antal Z."/>
            <person name="Atanasova L."/>
            <person name="Cervantes-Badillo M.G."/>
            <person name="Challacombe J."/>
            <person name="Chertkov O."/>
            <person name="McCluskey K."/>
            <person name="Coulpier F."/>
            <person name="Deshpande N."/>
            <person name="von Doehren H."/>
            <person name="Ebbole D.J."/>
            <person name="Esquivel-Naranjo E.U."/>
            <person name="Fekete E."/>
            <person name="Flipphi M."/>
            <person name="Glaser F."/>
            <person name="Gomez-Rodriguez E.Y."/>
            <person name="Gruber S."/>
            <person name="Han C."/>
            <person name="Henrissat B."/>
            <person name="Hermosa R."/>
            <person name="Hernandez-Onate M."/>
            <person name="Karaffa L."/>
            <person name="Kosti I."/>
            <person name="Le Crom S."/>
            <person name="Lindquist E."/>
            <person name="Lucas S."/>
            <person name="Luebeck M."/>
            <person name="Luebeck P.S."/>
            <person name="Margeot A."/>
            <person name="Metz B."/>
            <person name="Misra M."/>
            <person name="Nevalainen H."/>
            <person name="Omann M."/>
            <person name="Packer N."/>
            <person name="Perrone G."/>
            <person name="Uresti-Rivera E.E."/>
            <person name="Salamov A."/>
            <person name="Schmoll M."/>
            <person name="Seiboth B."/>
            <person name="Shapiro H."/>
            <person name="Sukno S."/>
            <person name="Tamayo-Ramos J.A."/>
            <person name="Tisch D."/>
            <person name="Wiest A."/>
            <person name="Wilkinson H.H."/>
            <person name="Zhang M."/>
            <person name="Coutinho P.M."/>
            <person name="Kenerley C.M."/>
            <person name="Monte E."/>
            <person name="Baker S.E."/>
            <person name="Grigoriev I.V."/>
        </authorList>
    </citation>
    <scope>NUCLEOTIDE SEQUENCE [LARGE SCALE GENOMIC DNA]</scope>
    <source>
        <strain evidence="3">ATCC 20476 / IMI 206040</strain>
    </source>
</reference>
<dbReference type="AlphaFoldDB" id="G9NEN2"/>
<dbReference type="GeneID" id="25777055"/>
<sequence length="228" mass="25994">LMKGYISDCMRHHGQACLLAPSTLLPTRVLDVGDVNTGTAPFLFESRNTFGSYVALSYCWGGITHHQTIKANFRQRTKKIDFDILPRTIRDAIKVTRALGFQYIWIDSLCIIQDDASDWKNEAEKMASVYGNSQVTIHASSAATSNEGFLLNRNKRSHYINWSHRSLGMRKTPQAFIGEHAQDWASMTKTSPLTTRGWTLQERMLSTRSLFFGKDQIYWECNACIRCE</sequence>
<name>G9NEN2_HYPAI</name>
<dbReference type="PANTHER" id="PTHR33112">
    <property type="entry name" value="DOMAIN PROTEIN, PUTATIVE-RELATED"/>
    <property type="match status" value="1"/>
</dbReference>
<dbReference type="STRING" id="452589.G9NEN2"/>
<comment type="caution">
    <text evidence="2">The sequence shown here is derived from an EMBL/GenBank/DDBJ whole genome shotgun (WGS) entry which is preliminary data.</text>
</comment>
<dbReference type="HOGENOM" id="CLU_002639_4_2_1"/>
<dbReference type="InterPro" id="IPR010730">
    <property type="entry name" value="HET"/>
</dbReference>
<feature type="non-terminal residue" evidence="2">
    <location>
        <position position="1"/>
    </location>
</feature>
<protein>
    <recommendedName>
        <fullName evidence="1">Heterokaryon incompatibility domain-containing protein</fullName>
    </recommendedName>
</protein>